<dbReference type="Proteomes" id="UP000837801">
    <property type="component" value="Unassembled WGS sequence"/>
</dbReference>
<dbReference type="EMBL" id="CAKXYY010000004">
    <property type="protein sequence ID" value="CAH2351790.1"/>
    <property type="molecule type" value="Genomic_DNA"/>
</dbReference>
<sequence length="141" mass="15787">MALRMDSLKYDSYIIFPIGQQHIFAAGIFSKALQGNTVPRLISSFLSLFYLPEYCYISPIRPTQNKRLKYPNVLYLLSIVPPKHTMKWSATYPASGSRQAPALCQLISHPNIQSLSHSAPGNTTVKKISFVSSKNFLLASH</sequence>
<dbReference type="AlphaFoldDB" id="A0A9P0QM58"/>
<keyword evidence="2" id="KW-1185">Reference proteome</keyword>
<evidence type="ECO:0000313" key="2">
    <source>
        <dbReference type="Proteomes" id="UP000837801"/>
    </source>
</evidence>
<protein>
    <submittedName>
        <fullName evidence="1">Uncharacterized protein</fullName>
    </submittedName>
</protein>
<organism evidence="1 2">
    <name type="scientific">[Candida] railenensis</name>
    <dbReference type="NCBI Taxonomy" id="45579"/>
    <lineage>
        <taxon>Eukaryota</taxon>
        <taxon>Fungi</taxon>
        <taxon>Dikarya</taxon>
        <taxon>Ascomycota</taxon>
        <taxon>Saccharomycotina</taxon>
        <taxon>Pichiomycetes</taxon>
        <taxon>Debaryomycetaceae</taxon>
        <taxon>Kurtzmaniella</taxon>
    </lineage>
</organism>
<gene>
    <name evidence="1" type="ORF">CLIB1423_04S06018</name>
</gene>
<proteinExistence type="predicted"/>
<reference evidence="1" key="1">
    <citation type="submission" date="2022-03" db="EMBL/GenBank/DDBJ databases">
        <authorList>
            <person name="Legras J.-L."/>
            <person name="Devillers H."/>
            <person name="Grondin C."/>
        </authorList>
    </citation>
    <scope>NUCLEOTIDE SEQUENCE</scope>
    <source>
        <strain evidence="1">CLIB 1423</strain>
    </source>
</reference>
<evidence type="ECO:0000313" key="1">
    <source>
        <dbReference type="EMBL" id="CAH2351790.1"/>
    </source>
</evidence>
<accession>A0A9P0QM58</accession>
<comment type="caution">
    <text evidence="1">The sequence shown here is derived from an EMBL/GenBank/DDBJ whole genome shotgun (WGS) entry which is preliminary data.</text>
</comment>
<name>A0A9P0QM58_9ASCO</name>